<proteinExistence type="predicted"/>
<dbReference type="Proteomes" id="UP001483898">
    <property type="component" value="Chromosome"/>
</dbReference>
<evidence type="ECO:0000313" key="1">
    <source>
        <dbReference type="EMBL" id="WZX02554.1"/>
    </source>
</evidence>
<keyword evidence="2" id="KW-1185">Reference proteome</keyword>
<protein>
    <submittedName>
        <fullName evidence="1">Uncharacterized protein</fullName>
    </submittedName>
</protein>
<sequence length="41" mass="4647">MPATQKKTTLANGLLSGFGVKTLKNYLFMKDIFSKYFCLIN</sequence>
<dbReference type="EMBL" id="CP128414">
    <property type="protein sequence ID" value="WZX02554.1"/>
    <property type="molecule type" value="Genomic_DNA"/>
</dbReference>
<accession>A0ABZ3CD51</accession>
<gene>
    <name evidence="1" type="ORF">QN326_05790</name>
</gene>
<reference evidence="1" key="1">
    <citation type="submission" date="2023-06" db="EMBL/GenBank/DDBJ databases">
        <title>Complete Genome of Candidatus Phytoplasma asteris M8.</title>
        <authorList>
            <person name="Toth R."/>
            <person name="Ilic A.-M."/>
            <person name="Huettel B."/>
            <person name="Duduk B."/>
            <person name="Kube M."/>
        </authorList>
    </citation>
    <scope>NUCLEOTIDE SEQUENCE [LARGE SCALE GENOMIC DNA]</scope>
    <source>
        <strain evidence="1">M8</strain>
    </source>
</reference>
<name>A0ABZ3CD51_9MOLU</name>
<organism evidence="1 2">
    <name type="scientific">Candidatus Phytoplasma asteris</name>
    <dbReference type="NCBI Taxonomy" id="85620"/>
    <lineage>
        <taxon>Bacteria</taxon>
        <taxon>Bacillati</taxon>
        <taxon>Mycoplasmatota</taxon>
        <taxon>Mollicutes</taxon>
        <taxon>Acholeplasmatales</taxon>
        <taxon>Acholeplasmataceae</taxon>
        <taxon>Candidatus Phytoplasma</taxon>
        <taxon>16SrI (Aster yellows group)</taxon>
    </lineage>
</organism>
<evidence type="ECO:0000313" key="2">
    <source>
        <dbReference type="Proteomes" id="UP001483898"/>
    </source>
</evidence>